<dbReference type="PANTHER" id="PTHR42924">
    <property type="entry name" value="EXONUCLEASE"/>
    <property type="match status" value="1"/>
</dbReference>
<dbReference type="AlphaFoldDB" id="E8QZ17"/>
<dbReference type="CDD" id="cd07438">
    <property type="entry name" value="PHP_HisPPase_AMP"/>
    <property type="match status" value="1"/>
</dbReference>
<dbReference type="RefSeq" id="WP_013565447.1">
    <property type="nucleotide sequence ID" value="NC_014962.1"/>
</dbReference>
<dbReference type="eggNOG" id="COG0613">
    <property type="taxonomic scope" value="Bacteria"/>
</dbReference>
<dbReference type="PANTHER" id="PTHR42924:SF3">
    <property type="entry name" value="POLYMERASE_HISTIDINOL PHOSPHATASE N-TERMINAL DOMAIN-CONTAINING PROTEIN"/>
    <property type="match status" value="1"/>
</dbReference>
<dbReference type="InterPro" id="IPR003141">
    <property type="entry name" value="Pol/His_phosphatase_N"/>
</dbReference>
<organism evidence="2 3">
    <name type="scientific">Isosphaera pallida (strain ATCC 43644 / DSM 9630 / IS1B)</name>
    <dbReference type="NCBI Taxonomy" id="575540"/>
    <lineage>
        <taxon>Bacteria</taxon>
        <taxon>Pseudomonadati</taxon>
        <taxon>Planctomycetota</taxon>
        <taxon>Planctomycetia</taxon>
        <taxon>Isosphaerales</taxon>
        <taxon>Isosphaeraceae</taxon>
        <taxon>Isosphaera</taxon>
    </lineage>
</organism>
<protein>
    <submittedName>
        <fullName evidence="2">PHP domain protein</fullName>
    </submittedName>
</protein>
<dbReference type="EMBL" id="CP002353">
    <property type="protein sequence ID" value="ADV63159.1"/>
    <property type="molecule type" value="Genomic_DNA"/>
</dbReference>
<evidence type="ECO:0000259" key="1">
    <source>
        <dbReference type="SMART" id="SM00481"/>
    </source>
</evidence>
<reference evidence="2 3" key="2">
    <citation type="journal article" date="2011" name="Stand. Genomic Sci.">
        <title>Complete genome sequence of Isosphaera pallida type strain (IS1B).</title>
        <authorList>
            <consortium name="US DOE Joint Genome Institute (JGI-PGF)"/>
            <person name="Goker M."/>
            <person name="Cleland D."/>
            <person name="Saunders E."/>
            <person name="Lapidus A."/>
            <person name="Nolan M."/>
            <person name="Lucas S."/>
            <person name="Hammon N."/>
            <person name="Deshpande S."/>
            <person name="Cheng J.F."/>
            <person name="Tapia R."/>
            <person name="Han C."/>
            <person name="Goodwin L."/>
            <person name="Pitluck S."/>
            <person name="Liolios K."/>
            <person name="Pagani I."/>
            <person name="Ivanova N."/>
            <person name="Mavromatis K."/>
            <person name="Pati A."/>
            <person name="Chen A."/>
            <person name="Palaniappan K."/>
            <person name="Land M."/>
            <person name="Hauser L."/>
            <person name="Chang Y.J."/>
            <person name="Jeffries C.D."/>
            <person name="Detter J.C."/>
            <person name="Beck B."/>
            <person name="Woyke T."/>
            <person name="Bristow J."/>
            <person name="Eisen J.A."/>
            <person name="Markowitz V."/>
            <person name="Hugenholtz P."/>
            <person name="Kyrpides N.C."/>
            <person name="Klenk H.P."/>
        </authorList>
    </citation>
    <scope>NUCLEOTIDE SEQUENCE [LARGE SCALE GENOMIC DNA]</scope>
    <source>
        <strain evidence="3">ATCC 43644 / DSM 9630 / IS1B</strain>
    </source>
</reference>
<keyword evidence="3" id="KW-1185">Reference proteome</keyword>
<dbReference type="InterPro" id="IPR004013">
    <property type="entry name" value="PHP_dom"/>
</dbReference>
<dbReference type="STRING" id="575540.Isop_2589"/>
<dbReference type="SUPFAM" id="SSF89550">
    <property type="entry name" value="PHP domain-like"/>
    <property type="match status" value="1"/>
</dbReference>
<feature type="domain" description="Polymerase/histidinol phosphatase N-terminal" evidence="1">
    <location>
        <begin position="16"/>
        <end position="81"/>
    </location>
</feature>
<dbReference type="HOGENOM" id="CLU_067347_0_0_0"/>
<dbReference type="InParanoid" id="E8QZ17"/>
<dbReference type="KEGG" id="ipa:Isop_2589"/>
<accession>E8QZ17</accession>
<proteinExistence type="predicted"/>
<dbReference type="InterPro" id="IPR016195">
    <property type="entry name" value="Pol/histidinol_Pase-like"/>
</dbReference>
<dbReference type="GO" id="GO:0035312">
    <property type="term" value="F:5'-3' DNA exonuclease activity"/>
    <property type="evidence" value="ECO:0007669"/>
    <property type="project" value="TreeGrafter"/>
</dbReference>
<dbReference type="SMART" id="SM00481">
    <property type="entry name" value="POLIIIAc"/>
    <property type="match status" value="1"/>
</dbReference>
<name>E8QZ17_ISOPI</name>
<reference key="1">
    <citation type="submission" date="2010-11" db="EMBL/GenBank/DDBJ databases">
        <title>The complete sequence of chromosome of Isophaera pallida ATCC 43644.</title>
        <authorList>
            <consortium name="US DOE Joint Genome Institute (JGI-PGF)"/>
            <person name="Lucas S."/>
            <person name="Copeland A."/>
            <person name="Lapidus A."/>
            <person name="Bruce D."/>
            <person name="Goodwin L."/>
            <person name="Pitluck S."/>
            <person name="Kyrpides N."/>
            <person name="Mavromatis K."/>
            <person name="Pagani I."/>
            <person name="Ivanova N."/>
            <person name="Saunders E."/>
            <person name="Brettin T."/>
            <person name="Detter J.C."/>
            <person name="Han C."/>
            <person name="Tapia R."/>
            <person name="Land M."/>
            <person name="Hauser L."/>
            <person name="Markowitz V."/>
            <person name="Cheng J.-F."/>
            <person name="Hugenholtz P."/>
            <person name="Woyke T."/>
            <person name="Wu D."/>
            <person name="Eisen J.A."/>
        </authorList>
    </citation>
    <scope>NUCLEOTIDE SEQUENCE</scope>
    <source>
        <strain>ATCC 43644</strain>
    </source>
</reference>
<dbReference type="Proteomes" id="UP000008631">
    <property type="component" value="Chromosome"/>
</dbReference>
<dbReference type="FunCoup" id="E8QZ17">
    <property type="interactions" value="180"/>
</dbReference>
<dbReference type="Pfam" id="PF02811">
    <property type="entry name" value="PHP"/>
    <property type="match status" value="1"/>
</dbReference>
<dbReference type="InterPro" id="IPR052018">
    <property type="entry name" value="PHP_domain"/>
</dbReference>
<gene>
    <name evidence="2" type="ordered locus">Isop_2589</name>
</gene>
<evidence type="ECO:0000313" key="2">
    <source>
        <dbReference type="EMBL" id="ADV63159.1"/>
    </source>
</evidence>
<evidence type="ECO:0000313" key="3">
    <source>
        <dbReference type="Proteomes" id="UP000008631"/>
    </source>
</evidence>
<dbReference type="Gene3D" id="3.20.20.140">
    <property type="entry name" value="Metal-dependent hydrolases"/>
    <property type="match status" value="1"/>
</dbReference>
<sequence>MSSATTTPASSLPIVADLHTHTSRSDGSCAPGEVVRAAAALGLSAVAITDHDTIAGLSPARLEAERLGLILVPGVELTVHWRGREFHLLAYGFREEDPGLNAMLDGLAQARVERLRTIVANLEHRHGVVVEFEAVRAGYPRAALGRGHLADHLVTQGVVASRRDAFDRFLGDDQLDLPRPSLDLEQAIHTVRQAGGFTALAHPPRDLDDSQWVQWRDLGMEAVETRWPAADRNTRVKMGRLARRLGFEIVAGSDFHHPGRAGRHVGAVGLGPGEWERLRDRLRSATIDASATVESIPAEFVPRAVSSRFVSSATANLDLN</sequence>
<dbReference type="Gene3D" id="1.10.150.650">
    <property type="match status" value="1"/>
</dbReference>
<dbReference type="GO" id="GO:0004534">
    <property type="term" value="F:5'-3' RNA exonuclease activity"/>
    <property type="evidence" value="ECO:0007669"/>
    <property type="project" value="TreeGrafter"/>
</dbReference>